<gene>
    <name evidence="2" type="ORF">HNP94_000900</name>
    <name evidence="3" type="ORF">HNP96_000115</name>
    <name evidence="1" type="ORF">MMJJ_01560</name>
</gene>
<dbReference type="EMBL" id="CP026606">
    <property type="protein sequence ID" value="AVB75575.1"/>
    <property type="molecule type" value="Genomic_DNA"/>
</dbReference>
<protein>
    <submittedName>
        <fullName evidence="1">Uncharacterized protein</fullName>
    </submittedName>
</protein>
<reference evidence="1" key="2">
    <citation type="submission" date="2018-02" db="EMBL/GenBank/DDBJ databases">
        <title>Complete genome sequence of the Methanococcus maripaludis type strain JJ (DSM 2067), a model for selenoprotein synthesis in Archaea.</title>
        <authorList>
            <person name="Poehlein A."/>
            <person name="Heym D."/>
            <person name="Quitzke V."/>
            <person name="Fersch J."/>
            <person name="Daniel R."/>
            <person name="Rother M."/>
        </authorList>
    </citation>
    <scope>NUCLEOTIDE SEQUENCE [LARGE SCALE GENOMIC DNA]</scope>
    <source>
        <strain evidence="1">DSM 2067</strain>
    </source>
</reference>
<evidence type="ECO:0000313" key="4">
    <source>
        <dbReference type="Proteomes" id="UP000239462"/>
    </source>
</evidence>
<dbReference type="Proteomes" id="UP000590564">
    <property type="component" value="Unassembled WGS sequence"/>
</dbReference>
<dbReference type="Proteomes" id="UP000567099">
    <property type="component" value="Unassembled WGS sequence"/>
</dbReference>
<dbReference type="EMBL" id="JACHED010000001">
    <property type="protein sequence ID" value="MBB6496094.1"/>
    <property type="molecule type" value="Genomic_DNA"/>
</dbReference>
<dbReference type="EMBL" id="JACDUO010000001">
    <property type="protein sequence ID" value="MBA2863900.1"/>
    <property type="molecule type" value="Genomic_DNA"/>
</dbReference>
<evidence type="ECO:0000313" key="5">
    <source>
        <dbReference type="Proteomes" id="UP000567099"/>
    </source>
</evidence>
<reference evidence="2 5" key="3">
    <citation type="submission" date="2020-07" db="EMBL/GenBank/DDBJ databases">
        <title>Genomic Encyclopedia of Type Strains, Phase IV (KMG-V): Genome sequencing to study the core and pangenomes of soil and plant-associated prokaryotes.</title>
        <authorList>
            <person name="Whitman W."/>
        </authorList>
    </citation>
    <scope>NUCLEOTIDE SEQUENCE [LARGE SCALE GENOMIC DNA]</scope>
    <source>
        <strain evidence="2 5">C13</strain>
        <strain evidence="3 6">D1</strain>
    </source>
</reference>
<dbReference type="RefSeq" id="WP_104837248.1">
    <property type="nucleotide sequence ID" value="NZ_CP026606.1"/>
</dbReference>
<organism evidence="1 4">
    <name type="scientific">Methanococcus maripaludis</name>
    <name type="common">Methanococcus deltae</name>
    <dbReference type="NCBI Taxonomy" id="39152"/>
    <lineage>
        <taxon>Archaea</taxon>
        <taxon>Methanobacteriati</taxon>
        <taxon>Methanobacteriota</taxon>
        <taxon>Methanomada group</taxon>
        <taxon>Methanococci</taxon>
        <taxon>Methanococcales</taxon>
        <taxon>Methanococcaceae</taxon>
        <taxon>Methanococcus</taxon>
    </lineage>
</organism>
<proteinExistence type="predicted"/>
<evidence type="ECO:0000313" key="6">
    <source>
        <dbReference type="Proteomes" id="UP000590564"/>
    </source>
</evidence>
<dbReference type="GeneID" id="36101250"/>
<name>A0A2L1C893_METMI</name>
<sequence>MENIFEFGFSVFTGNAYTSLLRYLSKYEKAEKKGFENITPRDAMEIGFETMFMAQIFGKELSKMEVEGPEKLALNIVMKYKHRELVEPLEKNYLMFSIWRNKEGFLKYTLEEIRKENSTLENGFEKVDCYLVPSLKVLPYLKQIFLKIAHENNIHQ</sequence>
<accession>A0A2L1C893</accession>
<dbReference type="AlphaFoldDB" id="A0A2L1C893"/>
<dbReference type="Proteomes" id="UP000239462">
    <property type="component" value="Chromosome"/>
</dbReference>
<evidence type="ECO:0000313" key="1">
    <source>
        <dbReference type="EMBL" id="AVB75575.1"/>
    </source>
</evidence>
<reference evidence="4" key="1">
    <citation type="journal article" date="2018" name="Genome Announc.">
        <title>Complete Genome Sequence of the Methanococcus maripaludis Type Strain JJ (DSM 2067), a Model for Selenoprotein Synthesis in Archaea.</title>
        <authorList>
            <person name="Poehlein A."/>
            <person name="Heym D."/>
            <person name="Quitzke V."/>
            <person name="Fersch J."/>
            <person name="Daniel R."/>
            <person name="Rother M."/>
        </authorList>
    </citation>
    <scope>NUCLEOTIDE SEQUENCE [LARGE SCALE GENOMIC DNA]</scope>
    <source>
        <strain evidence="4">DSM 2067</strain>
    </source>
</reference>
<evidence type="ECO:0000313" key="2">
    <source>
        <dbReference type="EMBL" id="MBA2863900.1"/>
    </source>
</evidence>
<evidence type="ECO:0000313" key="3">
    <source>
        <dbReference type="EMBL" id="MBB6496094.1"/>
    </source>
</evidence>
<dbReference type="KEGG" id="mmad:MMJJ_01560"/>